<evidence type="ECO:0000313" key="6">
    <source>
        <dbReference type="EMBL" id="TFK48481.1"/>
    </source>
</evidence>
<feature type="region of interest" description="Disordered" evidence="5">
    <location>
        <begin position="524"/>
        <end position="660"/>
    </location>
</feature>
<keyword evidence="3" id="KW-0804">Transcription</keyword>
<feature type="region of interest" description="Disordered" evidence="5">
    <location>
        <begin position="326"/>
        <end position="446"/>
    </location>
</feature>
<evidence type="ECO:0000256" key="2">
    <source>
        <dbReference type="ARBA" id="ARBA00023015"/>
    </source>
</evidence>
<proteinExistence type="predicted"/>
<comment type="subcellular location">
    <subcellularLocation>
        <location evidence="1">Nucleus</location>
    </subcellularLocation>
</comment>
<evidence type="ECO:0000256" key="5">
    <source>
        <dbReference type="SAM" id="MobiDB-lite"/>
    </source>
</evidence>
<feature type="region of interest" description="Disordered" evidence="5">
    <location>
        <begin position="70"/>
        <end position="276"/>
    </location>
</feature>
<feature type="compositionally biased region" description="Low complexity" evidence="5">
    <location>
        <begin position="527"/>
        <end position="540"/>
    </location>
</feature>
<evidence type="ECO:0000256" key="1">
    <source>
        <dbReference type="ARBA" id="ARBA00004123"/>
    </source>
</evidence>
<evidence type="ECO:0000313" key="7">
    <source>
        <dbReference type="Proteomes" id="UP000305948"/>
    </source>
</evidence>
<dbReference type="PANTHER" id="PTHR45093">
    <property type="entry name" value="TRANSCRIPTION ACTIVATOR MSS11"/>
    <property type="match status" value="1"/>
</dbReference>
<name>A0A5C3N3X8_9AGAM</name>
<dbReference type="STRING" id="5364.A0A5C3N3X8"/>
<dbReference type="GO" id="GO:0005634">
    <property type="term" value="C:nucleus"/>
    <property type="evidence" value="ECO:0007669"/>
    <property type="project" value="UniProtKB-SubCell"/>
</dbReference>
<keyword evidence="7" id="KW-1185">Reference proteome</keyword>
<protein>
    <recommendedName>
        <fullName evidence="8">LisH domain-containing protein</fullName>
    </recommendedName>
</protein>
<feature type="compositionally biased region" description="Low complexity" evidence="5">
    <location>
        <begin position="135"/>
        <end position="150"/>
    </location>
</feature>
<feature type="compositionally biased region" description="Polar residues" evidence="5">
    <location>
        <begin position="253"/>
        <end position="266"/>
    </location>
</feature>
<dbReference type="AlphaFoldDB" id="A0A5C3N3X8"/>
<keyword evidence="4" id="KW-0539">Nucleus</keyword>
<feature type="compositionally biased region" description="Gly residues" evidence="5">
    <location>
        <begin position="594"/>
        <end position="610"/>
    </location>
</feature>
<feature type="compositionally biased region" description="Low complexity" evidence="5">
    <location>
        <begin position="619"/>
        <end position="635"/>
    </location>
</feature>
<dbReference type="Proteomes" id="UP000305948">
    <property type="component" value="Unassembled WGS sequence"/>
</dbReference>
<evidence type="ECO:0008006" key="8">
    <source>
        <dbReference type="Google" id="ProtNLM"/>
    </source>
</evidence>
<gene>
    <name evidence="6" type="ORF">OE88DRAFT_1664316</name>
</gene>
<feature type="compositionally biased region" description="Polar residues" evidence="5">
    <location>
        <begin position="185"/>
        <end position="201"/>
    </location>
</feature>
<dbReference type="InterPro" id="IPR006594">
    <property type="entry name" value="LisH"/>
</dbReference>
<feature type="compositionally biased region" description="Low complexity" evidence="5">
    <location>
        <begin position="411"/>
        <end position="422"/>
    </location>
</feature>
<feature type="compositionally biased region" description="Low complexity" evidence="5">
    <location>
        <begin position="357"/>
        <end position="374"/>
    </location>
</feature>
<dbReference type="PANTHER" id="PTHR45093:SF2">
    <property type="entry name" value="LISH DOMAIN-CONTAINING PROTEIN"/>
    <property type="match status" value="1"/>
</dbReference>
<reference evidence="6 7" key="1">
    <citation type="journal article" date="2019" name="Nat. Ecol. Evol.">
        <title>Megaphylogeny resolves global patterns of mushroom evolution.</title>
        <authorList>
            <person name="Varga T."/>
            <person name="Krizsan K."/>
            <person name="Foldi C."/>
            <person name="Dima B."/>
            <person name="Sanchez-Garcia M."/>
            <person name="Sanchez-Ramirez S."/>
            <person name="Szollosi G.J."/>
            <person name="Szarkandi J.G."/>
            <person name="Papp V."/>
            <person name="Albert L."/>
            <person name="Andreopoulos W."/>
            <person name="Angelini C."/>
            <person name="Antonin V."/>
            <person name="Barry K.W."/>
            <person name="Bougher N.L."/>
            <person name="Buchanan P."/>
            <person name="Buyck B."/>
            <person name="Bense V."/>
            <person name="Catcheside P."/>
            <person name="Chovatia M."/>
            <person name="Cooper J."/>
            <person name="Damon W."/>
            <person name="Desjardin D."/>
            <person name="Finy P."/>
            <person name="Geml J."/>
            <person name="Haridas S."/>
            <person name="Hughes K."/>
            <person name="Justo A."/>
            <person name="Karasinski D."/>
            <person name="Kautmanova I."/>
            <person name="Kiss B."/>
            <person name="Kocsube S."/>
            <person name="Kotiranta H."/>
            <person name="LaButti K.M."/>
            <person name="Lechner B.E."/>
            <person name="Liimatainen K."/>
            <person name="Lipzen A."/>
            <person name="Lukacs Z."/>
            <person name="Mihaltcheva S."/>
            <person name="Morgado L.N."/>
            <person name="Niskanen T."/>
            <person name="Noordeloos M.E."/>
            <person name="Ohm R.A."/>
            <person name="Ortiz-Santana B."/>
            <person name="Ovrebo C."/>
            <person name="Racz N."/>
            <person name="Riley R."/>
            <person name="Savchenko A."/>
            <person name="Shiryaev A."/>
            <person name="Soop K."/>
            <person name="Spirin V."/>
            <person name="Szebenyi C."/>
            <person name="Tomsovsky M."/>
            <person name="Tulloss R.E."/>
            <person name="Uehling J."/>
            <person name="Grigoriev I.V."/>
            <person name="Vagvolgyi C."/>
            <person name="Papp T."/>
            <person name="Martin F.M."/>
            <person name="Miettinen O."/>
            <person name="Hibbett D.S."/>
            <person name="Nagy L.G."/>
        </authorList>
    </citation>
    <scope>NUCLEOTIDE SEQUENCE [LARGE SCALE GENOMIC DNA]</scope>
    <source>
        <strain evidence="6 7">OMC1185</strain>
    </source>
</reference>
<evidence type="ECO:0000256" key="4">
    <source>
        <dbReference type="ARBA" id="ARBA00023242"/>
    </source>
</evidence>
<sequence>MFNIYIYDYCTKRGFLKTAHELRMEADLHDDAAPPINAKQGLLFEWWSVFWQLFGAKSQGNGSEDALLYTQHQQQQAAQRDRRPMNPNAAPQQRLPNGHSAPRPPVALVPNGPMANGAVPGSLPAGQGPQPGPFNGANNQMNGMTNGTTAAAPSPAQSGTFTAMVPNPRPMNAQQRGPNGVVPFQSPTMAHSPQNPGQQHQAGPMNQMGTPQMAHMNRGGMLPPNGSQGGMPNSAHHTPQPSFRSPSRPSTPGQNSITHASPSLANRPNPGNLAGSDMRQVDAINAELRTIQPSLMHQIKQETGLADKDPQQFTIEEKQRIITSYRQKRAQKPPGQPNAVAGPSGTPMMHPNAPRIQPNQQQPGQGPPLAHGQQRAIKRNSTSPADEDAMSRTDSSPPDRKRIRRSPNAEQQQQQPGQQQGQHSMVPFPHAVPQPGGPSGPHNMPNGGMIRAPQIGGPPMGNFAGQPGMQNMGNNPGMNMGMGQMAGAMNAMSPGMMNHQGQGGMMNPGGNPAYAYRQSMVNMHQKNLPPGGLNLLQNQNTSSPQSGDGGFNPDGSQRPQGFPGGVPANRMPGPKMGGMPPPPSPAMNGMTKGPTGGPKQEGGSEQGGVNGPASGSPRNAAGGVQNQQQPNQGQPSTAPATPAGNGLTTPSPAQIIGTAAPGLNTSTNAADSITGLFDDNFMVGMGNGGFDLDPSQLFGLRETDINFERDFGQWFNPDDVALDMTK</sequence>
<dbReference type="PROSITE" id="PS50896">
    <property type="entry name" value="LISH"/>
    <property type="match status" value="1"/>
</dbReference>
<dbReference type="OrthoDB" id="5600002at2759"/>
<feature type="compositionally biased region" description="Low complexity" evidence="5">
    <location>
        <begin position="238"/>
        <end position="252"/>
    </location>
</feature>
<accession>A0A5C3N3X8</accession>
<organism evidence="6 7">
    <name type="scientific">Heliocybe sulcata</name>
    <dbReference type="NCBI Taxonomy" id="5364"/>
    <lineage>
        <taxon>Eukaryota</taxon>
        <taxon>Fungi</taxon>
        <taxon>Dikarya</taxon>
        <taxon>Basidiomycota</taxon>
        <taxon>Agaricomycotina</taxon>
        <taxon>Agaricomycetes</taxon>
        <taxon>Gloeophyllales</taxon>
        <taxon>Gloeophyllaceae</taxon>
        <taxon>Heliocybe</taxon>
    </lineage>
</organism>
<keyword evidence="2" id="KW-0805">Transcription regulation</keyword>
<dbReference type="EMBL" id="ML213519">
    <property type="protein sequence ID" value="TFK48481.1"/>
    <property type="molecule type" value="Genomic_DNA"/>
</dbReference>
<evidence type="ECO:0000256" key="3">
    <source>
        <dbReference type="ARBA" id="ARBA00023163"/>
    </source>
</evidence>